<accession>A0A1R3KWL0</accession>
<dbReference type="CDD" id="cd14798">
    <property type="entry name" value="RX-CC_like"/>
    <property type="match status" value="1"/>
</dbReference>
<dbReference type="OrthoDB" id="690341at2759"/>
<evidence type="ECO:0000259" key="5">
    <source>
        <dbReference type="Pfam" id="PF23598"/>
    </source>
</evidence>
<keyword evidence="2" id="KW-0547">Nucleotide-binding</keyword>
<evidence type="ECO:0000313" key="7">
    <source>
        <dbReference type="Proteomes" id="UP000188268"/>
    </source>
</evidence>
<proteinExistence type="predicted"/>
<gene>
    <name evidence="6" type="ORF">CCACVL1_00478</name>
</gene>
<dbReference type="EMBL" id="AWWV01001226">
    <property type="protein sequence ID" value="OMP11504.1"/>
    <property type="molecule type" value="Genomic_DNA"/>
</dbReference>
<dbReference type="OMA" id="RIHGFLY"/>
<dbReference type="Gene3D" id="1.20.5.4130">
    <property type="match status" value="1"/>
</dbReference>
<dbReference type="PRINTS" id="PR00364">
    <property type="entry name" value="DISEASERSIST"/>
</dbReference>
<dbReference type="STRING" id="210143.A0A1R3KWL0"/>
<keyword evidence="3" id="KW-0611">Plant defense</keyword>
<evidence type="ECO:0000256" key="3">
    <source>
        <dbReference type="ARBA" id="ARBA00022821"/>
    </source>
</evidence>
<comment type="caution">
    <text evidence="6">The sequence shown here is derived from an EMBL/GenBank/DDBJ whole genome shotgun (WGS) entry which is preliminary data.</text>
</comment>
<dbReference type="GO" id="GO:0043531">
    <property type="term" value="F:ADP binding"/>
    <property type="evidence" value="ECO:0007669"/>
    <property type="project" value="InterPro"/>
</dbReference>
<keyword evidence="1" id="KW-0677">Repeat</keyword>
<evidence type="ECO:0000256" key="2">
    <source>
        <dbReference type="ARBA" id="ARBA00022741"/>
    </source>
</evidence>
<protein>
    <submittedName>
        <fullName evidence="6">Disease resistance protein</fullName>
    </submittedName>
</protein>
<feature type="domain" description="Disease resistance N-terminal" evidence="4">
    <location>
        <begin position="6"/>
        <end position="88"/>
    </location>
</feature>
<feature type="domain" description="Disease resistance R13L4/SHOC-2-like LRR" evidence="5">
    <location>
        <begin position="265"/>
        <end position="547"/>
    </location>
</feature>
<reference evidence="6 7" key="1">
    <citation type="submission" date="2013-09" db="EMBL/GenBank/DDBJ databases">
        <title>Corchorus capsularis genome sequencing.</title>
        <authorList>
            <person name="Alam M."/>
            <person name="Haque M.S."/>
            <person name="Islam M.S."/>
            <person name="Emdad E.M."/>
            <person name="Islam M.M."/>
            <person name="Ahmed B."/>
            <person name="Halim A."/>
            <person name="Hossen Q.M.M."/>
            <person name="Hossain M.Z."/>
            <person name="Ahmed R."/>
            <person name="Khan M.M."/>
            <person name="Islam R."/>
            <person name="Rashid M.M."/>
            <person name="Khan S.A."/>
            <person name="Rahman M.S."/>
            <person name="Alam M."/>
        </authorList>
    </citation>
    <scope>NUCLEOTIDE SEQUENCE [LARGE SCALE GENOMIC DNA]</scope>
    <source>
        <strain evidence="7">cv. CVL-1</strain>
        <tissue evidence="6">Whole seedling</tissue>
    </source>
</reference>
<evidence type="ECO:0000256" key="1">
    <source>
        <dbReference type="ARBA" id="ARBA00022737"/>
    </source>
</evidence>
<dbReference type="GO" id="GO:0051707">
    <property type="term" value="P:response to other organism"/>
    <property type="evidence" value="ECO:0007669"/>
    <property type="project" value="UniProtKB-ARBA"/>
</dbReference>
<keyword evidence="7" id="KW-1185">Reference proteome</keyword>
<dbReference type="InterPro" id="IPR027417">
    <property type="entry name" value="P-loop_NTPase"/>
</dbReference>
<dbReference type="SUPFAM" id="SSF52058">
    <property type="entry name" value="L domain-like"/>
    <property type="match status" value="1"/>
</dbReference>
<dbReference type="AlphaFoldDB" id="A0A1R3KWL0"/>
<dbReference type="InterPro" id="IPR038005">
    <property type="entry name" value="RX-like_CC"/>
</dbReference>
<dbReference type="Gramene" id="OMP11504">
    <property type="protein sequence ID" value="OMP11504"/>
    <property type="gene ID" value="CCACVL1_00478"/>
</dbReference>
<organism evidence="6 7">
    <name type="scientific">Corchorus capsularis</name>
    <name type="common">Jute</name>
    <dbReference type="NCBI Taxonomy" id="210143"/>
    <lineage>
        <taxon>Eukaryota</taxon>
        <taxon>Viridiplantae</taxon>
        <taxon>Streptophyta</taxon>
        <taxon>Embryophyta</taxon>
        <taxon>Tracheophyta</taxon>
        <taxon>Spermatophyta</taxon>
        <taxon>Magnoliopsida</taxon>
        <taxon>eudicotyledons</taxon>
        <taxon>Gunneridae</taxon>
        <taxon>Pentapetalae</taxon>
        <taxon>rosids</taxon>
        <taxon>malvids</taxon>
        <taxon>Malvales</taxon>
        <taxon>Malvaceae</taxon>
        <taxon>Grewioideae</taxon>
        <taxon>Apeibeae</taxon>
        <taxon>Corchorus</taxon>
    </lineage>
</organism>
<name>A0A1R3KWL0_COCAP</name>
<dbReference type="InterPro" id="IPR041118">
    <property type="entry name" value="Rx_N"/>
</dbReference>
<evidence type="ECO:0000259" key="4">
    <source>
        <dbReference type="Pfam" id="PF18052"/>
    </source>
</evidence>
<dbReference type="GO" id="GO:0006952">
    <property type="term" value="P:defense response"/>
    <property type="evidence" value="ECO:0007669"/>
    <property type="project" value="UniProtKB-KW"/>
</dbReference>
<dbReference type="InterPro" id="IPR055414">
    <property type="entry name" value="LRR_R13L4/SHOC2-like"/>
</dbReference>
<evidence type="ECO:0000313" key="6">
    <source>
        <dbReference type="EMBL" id="OMP11504.1"/>
    </source>
</evidence>
<dbReference type="SUPFAM" id="SSF52540">
    <property type="entry name" value="P-loop containing nucleoside triphosphate hydrolases"/>
    <property type="match status" value="1"/>
</dbReference>
<dbReference type="PANTHER" id="PTHR19338:SF32">
    <property type="entry name" value="OS06G0287500 PROTEIN"/>
    <property type="match status" value="1"/>
</dbReference>
<dbReference type="InterPro" id="IPR032675">
    <property type="entry name" value="LRR_dom_sf"/>
</dbReference>
<dbReference type="PANTHER" id="PTHR19338">
    <property type="entry name" value="TRANSLOCASE OF INNER MITOCHONDRIAL MEMBRANE 13 HOMOLOG"/>
    <property type="match status" value="1"/>
</dbReference>
<dbReference type="Proteomes" id="UP000188268">
    <property type="component" value="Unassembled WGS sequence"/>
</dbReference>
<dbReference type="Pfam" id="PF23598">
    <property type="entry name" value="LRR_14"/>
    <property type="match status" value="1"/>
</dbReference>
<dbReference type="Pfam" id="PF18052">
    <property type="entry name" value="Rx_N"/>
    <property type="match status" value="1"/>
</dbReference>
<dbReference type="Gene3D" id="3.80.10.10">
    <property type="entry name" value="Ribonuclease Inhibitor"/>
    <property type="match status" value="1"/>
</dbReference>
<sequence>MAEIPVSFILEKISYFLQNEIQILQGVPEELESIRDDLETLKASLRAADLVEDSDHQLKQWVRQVRDIAYDIEDAIDDFTYHHADQHGNRIHGFLYKFCCFAKTLKGYHRTADDLRKIKSRIGNVSAWQSNNNDRFKKTDQGSSSRTPVNDALILDSVDLVGTEEPKEKLVKWLVESNSRRRKVVSVFGMGGLGKTTLVKQVYDDERVKKRFDVHVWITLSHSLKLEDLLRNIVQQVFTAIRKPVPEGIDDMKSEWLKVAIKPYLQQWRYLSLRETEIKIIPSSIGKLQNLQTLDLKHTHVTELPVEILKLKQLRHLLVYRYEFKYYSRFHSKYGFKAFAGIGALKSLQKLCFIAADHKNPSILGEIGELTQLRRLGIMNLRKEDGMALCSSIQKLTNLEALSVVSSVKDEVIDLQHLSSPPKLLERLYLTGKLEQLPEWIPRLQSLVIVYLKWSRLEDNPLVSLQNLSNLVHLELLQVTTGDTLSFKAGGFRKLKVLGIDKFDELKCIEMEKDALPVLEKLSILRCKSLETVPLGIEHLTMLKVLEFFDMPEELIKTLSPNAENGDYSKVACIPEVYYTYCRDGEWEVFALESWGERVLNAKETVESHIGSIVKK</sequence>
<dbReference type="Gene3D" id="3.40.50.300">
    <property type="entry name" value="P-loop containing nucleotide triphosphate hydrolases"/>
    <property type="match status" value="1"/>
</dbReference>